<protein>
    <submittedName>
        <fullName evidence="2">Uncharacterized protein</fullName>
    </submittedName>
</protein>
<feature type="compositionally biased region" description="Basic and acidic residues" evidence="1">
    <location>
        <begin position="1"/>
        <end position="14"/>
    </location>
</feature>
<evidence type="ECO:0000313" key="2">
    <source>
        <dbReference type="EMBL" id="KIO33905.1"/>
    </source>
</evidence>
<name>A0A0C3QM17_9AGAM</name>
<dbReference type="Proteomes" id="UP000054248">
    <property type="component" value="Unassembled WGS sequence"/>
</dbReference>
<dbReference type="AlphaFoldDB" id="A0A0C3QM17"/>
<proteinExistence type="predicted"/>
<dbReference type="HOGENOM" id="CLU_1836598_0_0_1"/>
<evidence type="ECO:0000256" key="1">
    <source>
        <dbReference type="SAM" id="MobiDB-lite"/>
    </source>
</evidence>
<accession>A0A0C3QM17</accession>
<gene>
    <name evidence="2" type="ORF">M407DRAFT_165626</name>
</gene>
<keyword evidence="3" id="KW-1185">Reference proteome</keyword>
<sequence length="140" mass="15210">MDDASRAESEDVKPVIEASEEIVPKTEETTDSAVAPAPNALVGMASGSQEEPIEIPDEMAQDGVIIDFLAVLFGVVEGDDAKVECRLCSRRGSNETFNREDLGALVQHCENHHQRAWKVRVLDVLAERGIPYIPIIPATA</sequence>
<evidence type="ECO:0000313" key="3">
    <source>
        <dbReference type="Proteomes" id="UP000054248"/>
    </source>
</evidence>
<feature type="region of interest" description="Disordered" evidence="1">
    <location>
        <begin position="1"/>
        <end position="37"/>
    </location>
</feature>
<dbReference type="EMBL" id="KN822945">
    <property type="protein sequence ID" value="KIO33905.1"/>
    <property type="molecule type" value="Genomic_DNA"/>
</dbReference>
<reference evidence="3" key="2">
    <citation type="submission" date="2015-01" db="EMBL/GenBank/DDBJ databases">
        <title>Evolutionary Origins and Diversification of the Mycorrhizal Mutualists.</title>
        <authorList>
            <consortium name="DOE Joint Genome Institute"/>
            <consortium name="Mycorrhizal Genomics Consortium"/>
            <person name="Kohler A."/>
            <person name="Kuo A."/>
            <person name="Nagy L.G."/>
            <person name="Floudas D."/>
            <person name="Copeland A."/>
            <person name="Barry K.W."/>
            <person name="Cichocki N."/>
            <person name="Veneault-Fourrey C."/>
            <person name="LaButti K."/>
            <person name="Lindquist E.A."/>
            <person name="Lipzen A."/>
            <person name="Lundell T."/>
            <person name="Morin E."/>
            <person name="Murat C."/>
            <person name="Riley R."/>
            <person name="Ohm R."/>
            <person name="Sun H."/>
            <person name="Tunlid A."/>
            <person name="Henrissat B."/>
            <person name="Grigoriev I.V."/>
            <person name="Hibbett D.S."/>
            <person name="Martin F."/>
        </authorList>
    </citation>
    <scope>NUCLEOTIDE SEQUENCE [LARGE SCALE GENOMIC DNA]</scope>
    <source>
        <strain evidence="3">MUT 4182</strain>
    </source>
</reference>
<reference evidence="2 3" key="1">
    <citation type="submission" date="2014-04" db="EMBL/GenBank/DDBJ databases">
        <authorList>
            <consortium name="DOE Joint Genome Institute"/>
            <person name="Kuo A."/>
            <person name="Girlanda M."/>
            <person name="Perotto S."/>
            <person name="Kohler A."/>
            <person name="Nagy L.G."/>
            <person name="Floudas D."/>
            <person name="Copeland A."/>
            <person name="Barry K.W."/>
            <person name="Cichocki N."/>
            <person name="Veneault-Fourrey C."/>
            <person name="LaButti K."/>
            <person name="Lindquist E.A."/>
            <person name="Lipzen A."/>
            <person name="Lundell T."/>
            <person name="Morin E."/>
            <person name="Murat C."/>
            <person name="Sun H."/>
            <person name="Tunlid A."/>
            <person name="Henrissat B."/>
            <person name="Grigoriev I.V."/>
            <person name="Hibbett D.S."/>
            <person name="Martin F."/>
            <person name="Nordberg H.P."/>
            <person name="Cantor M.N."/>
            <person name="Hua S.X."/>
        </authorList>
    </citation>
    <scope>NUCLEOTIDE SEQUENCE [LARGE SCALE GENOMIC DNA]</scope>
    <source>
        <strain evidence="2 3">MUT 4182</strain>
    </source>
</reference>
<organism evidence="2 3">
    <name type="scientific">Tulasnella calospora MUT 4182</name>
    <dbReference type="NCBI Taxonomy" id="1051891"/>
    <lineage>
        <taxon>Eukaryota</taxon>
        <taxon>Fungi</taxon>
        <taxon>Dikarya</taxon>
        <taxon>Basidiomycota</taxon>
        <taxon>Agaricomycotina</taxon>
        <taxon>Agaricomycetes</taxon>
        <taxon>Cantharellales</taxon>
        <taxon>Tulasnellaceae</taxon>
        <taxon>Tulasnella</taxon>
    </lineage>
</organism>
<dbReference type="OrthoDB" id="3230859at2759"/>